<evidence type="ECO:0000313" key="8">
    <source>
        <dbReference type="EMBL" id="MCP3420795.1"/>
    </source>
</evidence>
<evidence type="ECO:0000256" key="6">
    <source>
        <dbReference type="ARBA" id="ARBA00023004"/>
    </source>
</evidence>
<evidence type="ECO:0000256" key="2">
    <source>
        <dbReference type="ARBA" id="ARBA00010617"/>
    </source>
</evidence>
<dbReference type="RefSeq" id="WP_254180020.1">
    <property type="nucleotide sequence ID" value="NZ_JANARS010000001.1"/>
</dbReference>
<protein>
    <submittedName>
        <fullName evidence="8">Cytochrome P450</fullName>
    </submittedName>
</protein>
<keyword evidence="9" id="KW-1185">Reference proteome</keyword>
<keyword evidence="3" id="KW-0349">Heme</keyword>
<dbReference type="InterPro" id="IPR036396">
    <property type="entry name" value="Cyt_P450_sf"/>
</dbReference>
<dbReference type="Gene3D" id="1.10.630.10">
    <property type="entry name" value="Cytochrome P450"/>
    <property type="match status" value="1"/>
</dbReference>
<dbReference type="Pfam" id="PF00067">
    <property type="entry name" value="p450"/>
    <property type="match status" value="1"/>
</dbReference>
<reference evidence="8 9" key="1">
    <citation type="submission" date="2022-06" db="EMBL/GenBank/DDBJ databases">
        <authorList>
            <person name="So Y."/>
        </authorList>
    </citation>
    <scope>NUCLEOTIDE SEQUENCE [LARGE SCALE GENOMIC DNA]</scope>
    <source>
        <strain evidence="8 9">STR3</strain>
    </source>
</reference>
<comment type="similarity">
    <text evidence="2">Belongs to the cytochrome P450 family.</text>
</comment>
<dbReference type="EMBL" id="JANARS010000001">
    <property type="protein sequence ID" value="MCP3420795.1"/>
    <property type="molecule type" value="Genomic_DNA"/>
</dbReference>
<evidence type="ECO:0000256" key="3">
    <source>
        <dbReference type="ARBA" id="ARBA00022617"/>
    </source>
</evidence>
<keyword evidence="5" id="KW-0560">Oxidoreductase</keyword>
<dbReference type="SUPFAM" id="SSF48264">
    <property type="entry name" value="Cytochrome P450"/>
    <property type="match status" value="1"/>
</dbReference>
<evidence type="ECO:0000256" key="1">
    <source>
        <dbReference type="ARBA" id="ARBA00001971"/>
    </source>
</evidence>
<dbReference type="PANTHER" id="PTHR24286:SF24">
    <property type="entry name" value="LANOSTEROL 14-ALPHA DEMETHYLASE"/>
    <property type="match status" value="1"/>
</dbReference>
<keyword evidence="4" id="KW-0479">Metal-binding</keyword>
<evidence type="ECO:0000256" key="7">
    <source>
        <dbReference type="ARBA" id="ARBA00023033"/>
    </source>
</evidence>
<dbReference type="InterPro" id="IPR001128">
    <property type="entry name" value="Cyt_P450"/>
</dbReference>
<evidence type="ECO:0000256" key="4">
    <source>
        <dbReference type="ARBA" id="ARBA00022723"/>
    </source>
</evidence>
<accession>A0ABT1KSS2</accession>
<name>A0ABT1KSS2_9ACTN</name>
<organism evidence="8 9">
    <name type="scientific">Nocardioides pinisoli</name>
    <dbReference type="NCBI Taxonomy" id="2950279"/>
    <lineage>
        <taxon>Bacteria</taxon>
        <taxon>Bacillati</taxon>
        <taxon>Actinomycetota</taxon>
        <taxon>Actinomycetes</taxon>
        <taxon>Propionibacteriales</taxon>
        <taxon>Nocardioidaceae</taxon>
        <taxon>Nocardioides</taxon>
    </lineage>
</organism>
<dbReference type="Proteomes" id="UP001204524">
    <property type="component" value="Unassembled WGS sequence"/>
</dbReference>
<evidence type="ECO:0000313" key="9">
    <source>
        <dbReference type="Proteomes" id="UP001204524"/>
    </source>
</evidence>
<gene>
    <name evidence="8" type="ORF">NCI01_03200</name>
</gene>
<sequence length="411" mass="44545">MTDLGLLLVRHGYDAVARDRTARGGADTYVSRLLGRRAVVLGDPDGARAFYDESLARRSGAVPPPLAWLLFGRGAVHGLDGTEHRDRKRLFLDVLDPDRLGALVEEVRGALVARAVGWTGREVDLHRELVSVYGAAALHWAGLDVSRREADLVSRRLAEIVDGFGFAGPAHARGWRARRWCERWAREAVRDAREGRTSPPAGSALDMVAATDLDVRDAGVELLNVLRPTVAVSWLGCFAALALASVPAEERERLAPPEAVHDRYAFAQEVRRTSPFVPALTALAVRDAEVSGVRVRRGDRLLLDVVGIDHHESRWPAPRVFDADRFLDHDEVAAETAFDLVPQGGGHPSGHRCPGESLTLRLLSETIRVLAGLELEVTPGAADATRMPTLPAGIGRVRIAPVWAGSARALG</sequence>
<evidence type="ECO:0000256" key="5">
    <source>
        <dbReference type="ARBA" id="ARBA00023002"/>
    </source>
</evidence>
<keyword evidence="7" id="KW-0503">Monooxygenase</keyword>
<keyword evidence="6" id="KW-0408">Iron</keyword>
<comment type="cofactor">
    <cofactor evidence="1">
        <name>heme</name>
        <dbReference type="ChEBI" id="CHEBI:30413"/>
    </cofactor>
</comment>
<dbReference type="PANTHER" id="PTHR24286">
    <property type="entry name" value="CYTOCHROME P450 26"/>
    <property type="match status" value="1"/>
</dbReference>
<proteinExistence type="inferred from homology"/>
<comment type="caution">
    <text evidence="8">The sequence shown here is derived from an EMBL/GenBank/DDBJ whole genome shotgun (WGS) entry which is preliminary data.</text>
</comment>